<comment type="caution">
    <text evidence="15">The sequence shown here is derived from an EMBL/GenBank/DDBJ whole genome shotgun (WGS) entry which is preliminary data.</text>
</comment>
<keyword evidence="10 13" id="KW-0503">Monooxygenase</keyword>
<proteinExistence type="inferred from homology"/>
<keyword evidence="11 14" id="KW-0472">Membrane</keyword>
<evidence type="ECO:0000256" key="8">
    <source>
        <dbReference type="ARBA" id="ARBA00023002"/>
    </source>
</evidence>
<name>A0A2C5ZHJ9_9HYPO</name>
<dbReference type="GO" id="GO:0004497">
    <property type="term" value="F:monooxygenase activity"/>
    <property type="evidence" value="ECO:0007669"/>
    <property type="project" value="UniProtKB-KW"/>
</dbReference>
<evidence type="ECO:0000313" key="15">
    <source>
        <dbReference type="EMBL" id="PHH79280.1"/>
    </source>
</evidence>
<gene>
    <name evidence="15" type="ORF">CDD82_2494</name>
</gene>
<dbReference type="OrthoDB" id="1470350at2759"/>
<dbReference type="InterPro" id="IPR047146">
    <property type="entry name" value="Cyt_P450_E_CYP52_fungi"/>
</dbReference>
<keyword evidence="6 12" id="KW-0479">Metal-binding</keyword>
<comment type="similarity">
    <text evidence="3 13">Belongs to the cytochrome P450 family.</text>
</comment>
<dbReference type="PANTHER" id="PTHR24287">
    <property type="entry name" value="P450, PUTATIVE (EUROFUNG)-RELATED"/>
    <property type="match status" value="1"/>
</dbReference>
<feature type="transmembrane region" description="Helical" evidence="14">
    <location>
        <begin position="26"/>
        <end position="46"/>
    </location>
</feature>
<dbReference type="InterPro" id="IPR036396">
    <property type="entry name" value="Cyt_P450_sf"/>
</dbReference>
<dbReference type="GO" id="GO:0016020">
    <property type="term" value="C:membrane"/>
    <property type="evidence" value="ECO:0007669"/>
    <property type="project" value="UniProtKB-SubCell"/>
</dbReference>
<keyword evidence="8 13" id="KW-0560">Oxidoreductase</keyword>
<evidence type="ECO:0000256" key="9">
    <source>
        <dbReference type="ARBA" id="ARBA00023004"/>
    </source>
</evidence>
<keyword evidence="5 14" id="KW-0812">Transmembrane</keyword>
<keyword evidence="4 12" id="KW-0349">Heme</keyword>
<reference evidence="15 16" key="1">
    <citation type="submission" date="2017-06" db="EMBL/GenBank/DDBJ databases">
        <title>Ant-infecting Ophiocordyceps genomes reveal a high diversity of potential behavioral manipulation genes and a possible major role for enterotoxins.</title>
        <authorList>
            <person name="De Bekker C."/>
            <person name="Evans H.C."/>
            <person name="Brachmann A."/>
            <person name="Hughes D.P."/>
        </authorList>
    </citation>
    <scope>NUCLEOTIDE SEQUENCE [LARGE SCALE GENOMIC DNA]</scope>
    <source>
        <strain evidence="15 16">1348a</strain>
    </source>
</reference>
<protein>
    <recommendedName>
        <fullName evidence="17">Cytochrome P450</fullName>
    </recommendedName>
</protein>
<evidence type="ECO:0000256" key="11">
    <source>
        <dbReference type="ARBA" id="ARBA00023136"/>
    </source>
</evidence>
<dbReference type="AlphaFoldDB" id="A0A2C5ZHJ9"/>
<evidence type="ECO:0000313" key="16">
    <source>
        <dbReference type="Proteomes" id="UP000224854"/>
    </source>
</evidence>
<dbReference type="InterPro" id="IPR017972">
    <property type="entry name" value="Cyt_P450_CS"/>
</dbReference>
<dbReference type="PANTHER" id="PTHR24287:SF1">
    <property type="entry name" value="P450, PUTATIVE (EUROFUNG)-RELATED"/>
    <property type="match status" value="1"/>
</dbReference>
<accession>A0A2C5ZHJ9</accession>
<dbReference type="PROSITE" id="PS00086">
    <property type="entry name" value="CYTOCHROME_P450"/>
    <property type="match status" value="1"/>
</dbReference>
<dbReference type="GO" id="GO:0020037">
    <property type="term" value="F:heme binding"/>
    <property type="evidence" value="ECO:0007669"/>
    <property type="project" value="InterPro"/>
</dbReference>
<evidence type="ECO:0000256" key="5">
    <source>
        <dbReference type="ARBA" id="ARBA00022692"/>
    </source>
</evidence>
<evidence type="ECO:0000256" key="10">
    <source>
        <dbReference type="ARBA" id="ARBA00023033"/>
    </source>
</evidence>
<evidence type="ECO:0000256" key="13">
    <source>
        <dbReference type="RuleBase" id="RU000461"/>
    </source>
</evidence>
<evidence type="ECO:0008006" key="17">
    <source>
        <dbReference type="Google" id="ProtNLM"/>
    </source>
</evidence>
<dbReference type="InterPro" id="IPR001128">
    <property type="entry name" value="Cyt_P450"/>
</dbReference>
<dbReference type="InterPro" id="IPR002401">
    <property type="entry name" value="Cyt_P450_E_grp-I"/>
</dbReference>
<dbReference type="EMBL" id="NJEU01000191">
    <property type="protein sequence ID" value="PHH79280.1"/>
    <property type="molecule type" value="Genomic_DNA"/>
</dbReference>
<dbReference type="Gene3D" id="1.10.630.10">
    <property type="entry name" value="Cytochrome P450"/>
    <property type="match status" value="1"/>
</dbReference>
<dbReference type="GO" id="GO:0016705">
    <property type="term" value="F:oxidoreductase activity, acting on paired donors, with incorporation or reduction of molecular oxygen"/>
    <property type="evidence" value="ECO:0007669"/>
    <property type="project" value="InterPro"/>
</dbReference>
<evidence type="ECO:0000256" key="2">
    <source>
        <dbReference type="ARBA" id="ARBA00004167"/>
    </source>
</evidence>
<feature type="binding site" description="axial binding residue" evidence="12">
    <location>
        <position position="467"/>
    </location>
    <ligand>
        <name>heme</name>
        <dbReference type="ChEBI" id="CHEBI:30413"/>
    </ligand>
    <ligandPart>
        <name>Fe</name>
        <dbReference type="ChEBI" id="CHEBI:18248"/>
    </ligandPart>
</feature>
<dbReference type="PRINTS" id="PR00463">
    <property type="entry name" value="EP450I"/>
</dbReference>
<evidence type="ECO:0000256" key="12">
    <source>
        <dbReference type="PIRSR" id="PIRSR602401-1"/>
    </source>
</evidence>
<dbReference type="SUPFAM" id="SSF48264">
    <property type="entry name" value="Cytochrome P450"/>
    <property type="match status" value="1"/>
</dbReference>
<dbReference type="PRINTS" id="PR00385">
    <property type="entry name" value="P450"/>
</dbReference>
<organism evidence="15 16">
    <name type="scientific">Ophiocordyceps australis</name>
    <dbReference type="NCBI Taxonomy" id="1399860"/>
    <lineage>
        <taxon>Eukaryota</taxon>
        <taxon>Fungi</taxon>
        <taxon>Dikarya</taxon>
        <taxon>Ascomycota</taxon>
        <taxon>Pezizomycotina</taxon>
        <taxon>Sordariomycetes</taxon>
        <taxon>Hypocreomycetidae</taxon>
        <taxon>Hypocreales</taxon>
        <taxon>Ophiocordycipitaceae</taxon>
        <taxon>Ophiocordyceps</taxon>
    </lineage>
</organism>
<keyword evidence="7 14" id="KW-1133">Transmembrane helix</keyword>
<keyword evidence="16" id="KW-1185">Reference proteome</keyword>
<comment type="subcellular location">
    <subcellularLocation>
        <location evidence="2">Membrane</location>
        <topology evidence="2">Single-pass membrane protein</topology>
    </subcellularLocation>
</comment>
<dbReference type="GO" id="GO:0005506">
    <property type="term" value="F:iron ion binding"/>
    <property type="evidence" value="ECO:0007669"/>
    <property type="project" value="InterPro"/>
</dbReference>
<evidence type="ECO:0000256" key="1">
    <source>
        <dbReference type="ARBA" id="ARBA00001971"/>
    </source>
</evidence>
<comment type="cofactor">
    <cofactor evidence="1 12">
        <name>heme</name>
        <dbReference type="ChEBI" id="CHEBI:30413"/>
    </cofactor>
</comment>
<evidence type="ECO:0000256" key="14">
    <source>
        <dbReference type="SAM" id="Phobius"/>
    </source>
</evidence>
<keyword evidence="9 12" id="KW-0408">Iron</keyword>
<dbReference type="Pfam" id="PF00067">
    <property type="entry name" value="p450"/>
    <property type="match status" value="1"/>
</dbReference>
<evidence type="ECO:0000256" key="4">
    <source>
        <dbReference type="ARBA" id="ARBA00022617"/>
    </source>
</evidence>
<sequence length="524" mass="59301">MSGSEAPPSVHMRGNATDQRILTYQIYQGGVLAAVFYLVCKTVLLLKRRATARQAGVQKIPWLKQNPFIRGLDTALEIFGAIRDDRLHQLLQTYVDQAGNTFGFYCFGPALYFTVEPENVKTIVATDFHHWVNGGRKCSGLKPLLGMGIFTTDGAAWKRSRTMLRPSFDRNNVADMDCFESHLQHMLKLIPDQGKTVDLSALFFRLTLDSSTELLLGQSVSSLSDPGSTKFLAAFDRAQLRCFVYLVFGDAWRRLTWGKDARQDRKIVYDFVDGVIDRYFLSTASEKQASNGTFLSQLVQQTHERESIRSEVVNILVAGRDTTASLLSNLWLVLSTRPDVWRKLQAEVQTLEGRHPDAEQIRELRYVRALIKEALRLFPPVPFELREACEDSILPRGGGSDGAAPIYVKAGSIMIWSLYGMHRRKDVFGHDADEFRPERWLDDEETGEKGLRPSWAYVPFHGGPRICMGQHLATNQAIYTTVRLCQEFEAIECRGPREYQAQISLVMRNRHGAKVGLWQRASST</sequence>
<evidence type="ECO:0000256" key="6">
    <source>
        <dbReference type="ARBA" id="ARBA00022723"/>
    </source>
</evidence>
<evidence type="ECO:0000256" key="3">
    <source>
        <dbReference type="ARBA" id="ARBA00010617"/>
    </source>
</evidence>
<dbReference type="CDD" id="cd11063">
    <property type="entry name" value="CYP52"/>
    <property type="match status" value="1"/>
</dbReference>
<dbReference type="Proteomes" id="UP000224854">
    <property type="component" value="Unassembled WGS sequence"/>
</dbReference>
<evidence type="ECO:0000256" key="7">
    <source>
        <dbReference type="ARBA" id="ARBA00022989"/>
    </source>
</evidence>